<dbReference type="PANTHER" id="PTHR22726">
    <property type="entry name" value="METALLOENDOPEPTIDASE OMA1"/>
    <property type="match status" value="1"/>
</dbReference>
<evidence type="ECO:0000313" key="9">
    <source>
        <dbReference type="Proteomes" id="UP000611723"/>
    </source>
</evidence>
<dbReference type="GO" id="GO:0046872">
    <property type="term" value="F:metal ion binding"/>
    <property type="evidence" value="ECO:0007669"/>
    <property type="project" value="UniProtKB-KW"/>
</dbReference>
<keyword evidence="1 6" id="KW-0645">Protease</keyword>
<gene>
    <name evidence="8" type="ORF">JKA74_08300</name>
</gene>
<protein>
    <submittedName>
        <fullName evidence="8">M48 family metallopeptidase</fullName>
    </submittedName>
</protein>
<keyword evidence="9" id="KW-1185">Reference proteome</keyword>
<dbReference type="AlphaFoldDB" id="A0A934WYA4"/>
<dbReference type="EMBL" id="JAEQBW010000003">
    <property type="protein sequence ID" value="MBK6265036.1"/>
    <property type="molecule type" value="Genomic_DNA"/>
</dbReference>
<sequence length="268" mass="30628">MKIFSRFLILAAVFIAFWLGLAEVNWMQMFRVEEATDSMEEKLTEIVKESIERSEEIIKDKEITSVIDSIVHKIAKKNYIDEDRLNVLIVQNSQVNAFALPDNHLVIYTGLINACDNPEALSGVIAHEMAHIQLNHVMKKLVKEVGISVLFSMTSNGGGEVLREVSRTLTSSAYDRSLEEEADQKALLYLLNANIDPRPLADFFYQLSLEEPDFASKLGWLSTHPDSKERAEKIINDLENQMKQFKPVLSEQSWKSLQENIEKRKETL</sequence>
<dbReference type="InterPro" id="IPR001915">
    <property type="entry name" value="Peptidase_M48"/>
</dbReference>
<proteinExistence type="inferred from homology"/>
<reference evidence="8" key="1">
    <citation type="submission" date="2021-01" db="EMBL/GenBank/DDBJ databases">
        <title>Marivirga aurantiaca sp. nov., isolated from intertidal surface sediments.</title>
        <authorList>
            <person name="Zhang M."/>
        </authorList>
    </citation>
    <scope>NUCLEOTIDE SEQUENCE</scope>
    <source>
        <strain evidence="8">S37H4</strain>
    </source>
</reference>
<dbReference type="Pfam" id="PF01435">
    <property type="entry name" value="Peptidase_M48"/>
    <property type="match status" value="1"/>
</dbReference>
<dbReference type="Proteomes" id="UP000611723">
    <property type="component" value="Unassembled WGS sequence"/>
</dbReference>
<evidence type="ECO:0000259" key="7">
    <source>
        <dbReference type="Pfam" id="PF01435"/>
    </source>
</evidence>
<evidence type="ECO:0000256" key="3">
    <source>
        <dbReference type="ARBA" id="ARBA00022801"/>
    </source>
</evidence>
<evidence type="ECO:0000256" key="5">
    <source>
        <dbReference type="ARBA" id="ARBA00023049"/>
    </source>
</evidence>
<dbReference type="GO" id="GO:0051603">
    <property type="term" value="P:proteolysis involved in protein catabolic process"/>
    <property type="evidence" value="ECO:0007669"/>
    <property type="project" value="TreeGrafter"/>
</dbReference>
<feature type="domain" description="Peptidase M48" evidence="7">
    <location>
        <begin position="67"/>
        <end position="234"/>
    </location>
</feature>
<dbReference type="Gene3D" id="3.30.2010.10">
    <property type="entry name" value="Metalloproteases ('zincins'), catalytic domain"/>
    <property type="match status" value="1"/>
</dbReference>
<name>A0A934WYA4_9BACT</name>
<evidence type="ECO:0000256" key="1">
    <source>
        <dbReference type="ARBA" id="ARBA00022670"/>
    </source>
</evidence>
<comment type="similarity">
    <text evidence="6">Belongs to the peptidase M48 family.</text>
</comment>
<evidence type="ECO:0000313" key="8">
    <source>
        <dbReference type="EMBL" id="MBK6265036.1"/>
    </source>
</evidence>
<dbReference type="PANTHER" id="PTHR22726:SF1">
    <property type="entry name" value="METALLOENDOPEPTIDASE OMA1, MITOCHONDRIAL"/>
    <property type="match status" value="1"/>
</dbReference>
<dbReference type="InterPro" id="IPR051156">
    <property type="entry name" value="Mito/Outer_Membr_Metalloprot"/>
</dbReference>
<keyword evidence="5 6" id="KW-0482">Metalloprotease</keyword>
<comment type="caution">
    <text evidence="8">The sequence shown here is derived from an EMBL/GenBank/DDBJ whole genome shotgun (WGS) entry which is preliminary data.</text>
</comment>
<evidence type="ECO:0000256" key="4">
    <source>
        <dbReference type="ARBA" id="ARBA00022833"/>
    </source>
</evidence>
<keyword evidence="4 6" id="KW-0862">Zinc</keyword>
<keyword evidence="2" id="KW-0479">Metal-binding</keyword>
<dbReference type="GO" id="GO:0016020">
    <property type="term" value="C:membrane"/>
    <property type="evidence" value="ECO:0007669"/>
    <property type="project" value="TreeGrafter"/>
</dbReference>
<comment type="cofactor">
    <cofactor evidence="6">
        <name>Zn(2+)</name>
        <dbReference type="ChEBI" id="CHEBI:29105"/>
    </cofactor>
    <text evidence="6">Binds 1 zinc ion per subunit.</text>
</comment>
<organism evidence="8 9">
    <name type="scientific">Marivirga aurantiaca</name>
    <dbReference type="NCBI Taxonomy" id="2802615"/>
    <lineage>
        <taxon>Bacteria</taxon>
        <taxon>Pseudomonadati</taxon>
        <taxon>Bacteroidota</taxon>
        <taxon>Cytophagia</taxon>
        <taxon>Cytophagales</taxon>
        <taxon>Marivirgaceae</taxon>
        <taxon>Marivirga</taxon>
    </lineage>
</organism>
<evidence type="ECO:0000256" key="2">
    <source>
        <dbReference type="ARBA" id="ARBA00022723"/>
    </source>
</evidence>
<dbReference type="GO" id="GO:0004222">
    <property type="term" value="F:metalloendopeptidase activity"/>
    <property type="evidence" value="ECO:0007669"/>
    <property type="project" value="InterPro"/>
</dbReference>
<evidence type="ECO:0000256" key="6">
    <source>
        <dbReference type="RuleBase" id="RU003983"/>
    </source>
</evidence>
<keyword evidence="3 6" id="KW-0378">Hydrolase</keyword>
<dbReference type="RefSeq" id="WP_201430718.1">
    <property type="nucleotide sequence ID" value="NZ_JAEQBW010000003.1"/>
</dbReference>
<accession>A0A934WYA4</accession>
<dbReference type="CDD" id="cd07332">
    <property type="entry name" value="M48C_Oma1_like"/>
    <property type="match status" value="1"/>
</dbReference>